<comment type="caution">
    <text evidence="9">The sequence shown here is derived from an EMBL/GenBank/DDBJ whole genome shotgun (WGS) entry which is preliminary data.</text>
</comment>
<evidence type="ECO:0000313" key="10">
    <source>
        <dbReference type="Proteomes" id="UP000241769"/>
    </source>
</evidence>
<evidence type="ECO:0000256" key="4">
    <source>
        <dbReference type="ARBA" id="ARBA00022989"/>
    </source>
</evidence>
<feature type="transmembrane region" description="Helical" evidence="7">
    <location>
        <begin position="426"/>
        <end position="449"/>
    </location>
</feature>
<feature type="transmembrane region" description="Helical" evidence="7">
    <location>
        <begin position="265"/>
        <end position="284"/>
    </location>
</feature>
<keyword evidence="3 7" id="KW-0812">Transmembrane</keyword>
<gene>
    <name evidence="9" type="ORF">PROFUN_00527</name>
</gene>
<dbReference type="PRINTS" id="PR01036">
    <property type="entry name" value="TCRTETB"/>
</dbReference>
<dbReference type="PANTHER" id="PTHR23501">
    <property type="entry name" value="MAJOR FACILITATOR SUPERFAMILY"/>
    <property type="match status" value="1"/>
</dbReference>
<evidence type="ECO:0000256" key="1">
    <source>
        <dbReference type="ARBA" id="ARBA00004127"/>
    </source>
</evidence>
<feature type="transmembrane region" description="Helical" evidence="7">
    <location>
        <begin position="461"/>
        <end position="484"/>
    </location>
</feature>
<feature type="transmembrane region" description="Helical" evidence="7">
    <location>
        <begin position="530"/>
        <end position="550"/>
    </location>
</feature>
<feature type="transmembrane region" description="Helical" evidence="7">
    <location>
        <begin position="208"/>
        <end position="228"/>
    </location>
</feature>
<sequence length="596" mass="64481">MTQSEDRATSAAADDDPKEEFVMVEMKQAEETPKAAWNGPVQQPDVIMNWKNVLAYLGLLGCMFLAAIDNTIVATALPDITSEFKAADLYSWVIVAYLLTSTAVTPIVGRLAMIFGRKKLIMVSVVVFLISSAICGAAVDIYMLIIFRAVQGIGGGVILSGGMVLISDWFPINQRAKYGAFIGLCFSVANVVGPVVGGAFSLNVSWRWVFYINLPSGGLSLATIFFFLNYEADRANNASSVNASWNQAAGSSQQTITQKLRTLDYGGMVLILVAVTCLVLGVSLGGNQYPWRSAPVIVLLVACGPLFILLVWYEMKIAKNPVLSFEVFLRKAVSLSSLGIFLLGAVVTGLINYMPVYFQIIRGDNPIISGVKLIPILLFSIVPTVASGRVIGTYGYAYPWPIAGFVFTSLSGGLLTTISAGTSYPAIGFFLALIGIGLGCIIQVMFFVAQGHVEPKEIPMVSALVTFFRTLGGVAGVTIFQTIITNTLTSDLKDDFLVQSVNKGYDFIKTNLTVEQQDAVYTAYLHGMHLVFWAATAMSLLGLFIVVWIPRQRLPCEVTRREAEEKRKAAEGNGEKGGESDLEMKAETKGLKGDEE</sequence>
<feature type="transmembrane region" description="Helical" evidence="7">
    <location>
        <begin position="398"/>
        <end position="420"/>
    </location>
</feature>
<dbReference type="PROSITE" id="PS50850">
    <property type="entry name" value="MFS"/>
    <property type="match status" value="1"/>
</dbReference>
<reference evidence="9 10" key="1">
    <citation type="journal article" date="2018" name="Genome Biol. Evol.">
        <title>Multiple Roots of Fruiting Body Formation in Amoebozoa.</title>
        <authorList>
            <person name="Hillmann F."/>
            <person name="Forbes G."/>
            <person name="Novohradska S."/>
            <person name="Ferling I."/>
            <person name="Riege K."/>
            <person name="Groth M."/>
            <person name="Westermann M."/>
            <person name="Marz M."/>
            <person name="Spaller T."/>
            <person name="Winckler T."/>
            <person name="Schaap P."/>
            <person name="Glockner G."/>
        </authorList>
    </citation>
    <scope>NUCLEOTIDE SEQUENCE [LARGE SCALE GENOMIC DNA]</scope>
    <source>
        <strain evidence="9 10">Jena</strain>
    </source>
</reference>
<feature type="transmembrane region" description="Helical" evidence="7">
    <location>
        <begin position="53"/>
        <end position="77"/>
    </location>
</feature>
<dbReference type="OrthoDB" id="10021397at2759"/>
<dbReference type="InterPro" id="IPR036259">
    <property type="entry name" value="MFS_trans_sf"/>
</dbReference>
<dbReference type="CDD" id="cd17502">
    <property type="entry name" value="MFS_Azr1_MDR_like"/>
    <property type="match status" value="1"/>
</dbReference>
<feature type="transmembrane region" description="Helical" evidence="7">
    <location>
        <begin position="333"/>
        <end position="354"/>
    </location>
</feature>
<evidence type="ECO:0000313" key="9">
    <source>
        <dbReference type="EMBL" id="PRP77666.1"/>
    </source>
</evidence>
<dbReference type="InParanoid" id="A0A2P6N128"/>
<dbReference type="GO" id="GO:0012505">
    <property type="term" value="C:endomembrane system"/>
    <property type="evidence" value="ECO:0007669"/>
    <property type="project" value="UniProtKB-SubCell"/>
</dbReference>
<evidence type="ECO:0000256" key="6">
    <source>
        <dbReference type="SAM" id="MobiDB-lite"/>
    </source>
</evidence>
<dbReference type="InterPro" id="IPR011701">
    <property type="entry name" value="MFS"/>
</dbReference>
<feature type="domain" description="Major facilitator superfamily (MFS) profile" evidence="8">
    <location>
        <begin position="55"/>
        <end position="554"/>
    </location>
</feature>
<feature type="transmembrane region" description="Helical" evidence="7">
    <location>
        <begin position="89"/>
        <end position="108"/>
    </location>
</feature>
<keyword evidence="5 7" id="KW-0472">Membrane</keyword>
<dbReference type="AlphaFoldDB" id="A0A2P6N128"/>
<evidence type="ECO:0000259" key="8">
    <source>
        <dbReference type="PROSITE" id="PS50850"/>
    </source>
</evidence>
<name>A0A2P6N128_9EUKA</name>
<dbReference type="Gene3D" id="1.20.1720.10">
    <property type="entry name" value="Multidrug resistance protein D"/>
    <property type="match status" value="1"/>
</dbReference>
<keyword evidence="4 7" id="KW-1133">Transmembrane helix</keyword>
<feature type="transmembrane region" description="Helical" evidence="7">
    <location>
        <begin position="145"/>
        <end position="166"/>
    </location>
</feature>
<dbReference type="SUPFAM" id="SSF103473">
    <property type="entry name" value="MFS general substrate transporter"/>
    <property type="match status" value="1"/>
</dbReference>
<protein>
    <submittedName>
        <fullName evidence="9">Putative MFS toxin efflux pump (AflT)</fullName>
    </submittedName>
</protein>
<dbReference type="GO" id="GO:0022857">
    <property type="term" value="F:transmembrane transporter activity"/>
    <property type="evidence" value="ECO:0007669"/>
    <property type="project" value="InterPro"/>
</dbReference>
<keyword evidence="2" id="KW-0813">Transport</keyword>
<proteinExistence type="predicted"/>
<dbReference type="EMBL" id="MDYQ01000257">
    <property type="protein sequence ID" value="PRP77666.1"/>
    <property type="molecule type" value="Genomic_DNA"/>
</dbReference>
<comment type="subcellular location">
    <subcellularLocation>
        <location evidence="1">Endomembrane system</location>
        <topology evidence="1">Multi-pass membrane protein</topology>
    </subcellularLocation>
</comment>
<feature type="region of interest" description="Disordered" evidence="6">
    <location>
        <begin position="560"/>
        <end position="596"/>
    </location>
</feature>
<keyword evidence="10" id="KW-1185">Reference proteome</keyword>
<evidence type="ECO:0000256" key="3">
    <source>
        <dbReference type="ARBA" id="ARBA00022692"/>
    </source>
</evidence>
<accession>A0A2P6N128</accession>
<dbReference type="InterPro" id="IPR020846">
    <property type="entry name" value="MFS_dom"/>
</dbReference>
<organism evidence="9 10">
    <name type="scientific">Planoprotostelium fungivorum</name>
    <dbReference type="NCBI Taxonomy" id="1890364"/>
    <lineage>
        <taxon>Eukaryota</taxon>
        <taxon>Amoebozoa</taxon>
        <taxon>Evosea</taxon>
        <taxon>Variosea</taxon>
        <taxon>Cavosteliida</taxon>
        <taxon>Cavosteliaceae</taxon>
        <taxon>Planoprotostelium</taxon>
    </lineage>
</organism>
<dbReference type="Proteomes" id="UP000241769">
    <property type="component" value="Unassembled WGS sequence"/>
</dbReference>
<feature type="transmembrane region" description="Helical" evidence="7">
    <location>
        <begin position="120"/>
        <end position="139"/>
    </location>
</feature>
<evidence type="ECO:0000256" key="7">
    <source>
        <dbReference type="SAM" id="Phobius"/>
    </source>
</evidence>
<dbReference type="Gene3D" id="1.20.1250.20">
    <property type="entry name" value="MFS general substrate transporter like domains"/>
    <property type="match status" value="1"/>
</dbReference>
<feature type="transmembrane region" description="Helical" evidence="7">
    <location>
        <begin position="296"/>
        <end position="313"/>
    </location>
</feature>
<feature type="transmembrane region" description="Helical" evidence="7">
    <location>
        <begin position="178"/>
        <end position="202"/>
    </location>
</feature>
<dbReference type="PANTHER" id="PTHR23501:SF191">
    <property type="entry name" value="VACUOLAR BASIC AMINO ACID TRANSPORTER 4"/>
    <property type="match status" value="1"/>
</dbReference>
<dbReference type="Pfam" id="PF07690">
    <property type="entry name" value="MFS_1"/>
    <property type="match status" value="1"/>
</dbReference>
<dbReference type="GO" id="GO:0005886">
    <property type="term" value="C:plasma membrane"/>
    <property type="evidence" value="ECO:0007669"/>
    <property type="project" value="TreeGrafter"/>
</dbReference>
<evidence type="ECO:0000256" key="5">
    <source>
        <dbReference type="ARBA" id="ARBA00023136"/>
    </source>
</evidence>
<feature type="transmembrane region" description="Helical" evidence="7">
    <location>
        <begin position="366"/>
        <end position="386"/>
    </location>
</feature>
<evidence type="ECO:0000256" key="2">
    <source>
        <dbReference type="ARBA" id="ARBA00022448"/>
    </source>
</evidence>